<dbReference type="SUPFAM" id="SSF52343">
    <property type="entry name" value="Ferredoxin reductase-like, C-terminal NADP-linked domain"/>
    <property type="match status" value="1"/>
</dbReference>
<dbReference type="Gene3D" id="2.40.30.10">
    <property type="entry name" value="Translation factors"/>
    <property type="match status" value="1"/>
</dbReference>
<dbReference type="PROSITE" id="PS51384">
    <property type="entry name" value="FAD_FR"/>
    <property type="match status" value="1"/>
</dbReference>
<dbReference type="InterPro" id="IPR006058">
    <property type="entry name" value="2Fe2S_fd_BS"/>
</dbReference>
<dbReference type="InterPro" id="IPR050415">
    <property type="entry name" value="MRET"/>
</dbReference>
<name>A0A6N4SR27_CYTH3</name>
<dbReference type="CDD" id="cd00207">
    <property type="entry name" value="fer2"/>
    <property type="match status" value="1"/>
</dbReference>
<dbReference type="AlphaFoldDB" id="A0A6N4SR27"/>
<dbReference type="PRINTS" id="PR00406">
    <property type="entry name" value="CYTB5RDTASE"/>
</dbReference>
<dbReference type="Pfam" id="PF00111">
    <property type="entry name" value="Fer2"/>
    <property type="match status" value="1"/>
</dbReference>
<dbReference type="KEGG" id="chu:CHU_1564"/>
<dbReference type="GO" id="GO:0016491">
    <property type="term" value="F:oxidoreductase activity"/>
    <property type="evidence" value="ECO:0007669"/>
    <property type="project" value="InterPro"/>
</dbReference>
<dbReference type="RefSeq" id="WP_011584950.1">
    <property type="nucleotide sequence ID" value="NC_008255.1"/>
</dbReference>
<dbReference type="SUPFAM" id="SSF54292">
    <property type="entry name" value="2Fe-2S ferredoxin-like"/>
    <property type="match status" value="1"/>
</dbReference>
<reference evidence="3 4" key="1">
    <citation type="journal article" date="2007" name="Appl. Environ. Microbiol.">
        <title>Genome sequence of the cellulolytic gliding bacterium Cytophaga hutchinsonii.</title>
        <authorList>
            <person name="Xie G."/>
            <person name="Bruce D.C."/>
            <person name="Challacombe J.F."/>
            <person name="Chertkov O."/>
            <person name="Detter J.C."/>
            <person name="Gilna P."/>
            <person name="Han C.S."/>
            <person name="Lucas S."/>
            <person name="Misra M."/>
            <person name="Myers G.L."/>
            <person name="Richardson P."/>
            <person name="Tapia R."/>
            <person name="Thayer N."/>
            <person name="Thompson L.S."/>
            <person name="Brettin T.S."/>
            <person name="Henrissat B."/>
            <person name="Wilson D.B."/>
            <person name="McBride M.J."/>
        </authorList>
    </citation>
    <scope>NUCLEOTIDE SEQUENCE [LARGE SCALE GENOMIC DNA]</scope>
    <source>
        <strain evidence="4">ATCC 33406 / DSM 1761 / CIP 103989 / NBRC 15051 / NCIMB 9469 / D465</strain>
    </source>
</reference>
<dbReference type="GO" id="GO:0051537">
    <property type="term" value="F:2 iron, 2 sulfur cluster binding"/>
    <property type="evidence" value="ECO:0007669"/>
    <property type="project" value="InterPro"/>
</dbReference>
<feature type="domain" description="2Fe-2S ferredoxin-type" evidence="1">
    <location>
        <begin position="260"/>
        <end position="348"/>
    </location>
</feature>
<dbReference type="PROSITE" id="PS51085">
    <property type="entry name" value="2FE2S_FER_2"/>
    <property type="match status" value="1"/>
</dbReference>
<protein>
    <submittedName>
        <fullName evidence="3">Phenylacetate-CoA oxygenase/reductase, PaaK subunit</fullName>
    </submittedName>
</protein>
<keyword evidence="4" id="KW-1185">Reference proteome</keyword>
<dbReference type="InterPro" id="IPR039261">
    <property type="entry name" value="FNR_nucleotide-bd"/>
</dbReference>
<accession>A0A6N4SR27</accession>
<dbReference type="EMBL" id="CP000383">
    <property type="protein sequence ID" value="ABG58835.1"/>
    <property type="molecule type" value="Genomic_DNA"/>
</dbReference>
<dbReference type="InterPro" id="IPR008333">
    <property type="entry name" value="Cbr1-like_FAD-bd_dom"/>
</dbReference>
<evidence type="ECO:0000259" key="2">
    <source>
        <dbReference type="PROSITE" id="PS51384"/>
    </source>
</evidence>
<dbReference type="PROSITE" id="PS00197">
    <property type="entry name" value="2FE2S_FER_1"/>
    <property type="match status" value="1"/>
</dbReference>
<dbReference type="Gene3D" id="3.40.50.80">
    <property type="entry name" value="Nucleotide-binding domain of ferredoxin-NADP reductase (FNR) module"/>
    <property type="match status" value="1"/>
</dbReference>
<proteinExistence type="predicted"/>
<dbReference type="Pfam" id="PF00175">
    <property type="entry name" value="NAD_binding_1"/>
    <property type="match status" value="1"/>
</dbReference>
<dbReference type="InterPro" id="IPR036010">
    <property type="entry name" value="2Fe-2S_ferredoxin-like_sf"/>
</dbReference>
<dbReference type="PRINTS" id="PR00371">
    <property type="entry name" value="FPNCR"/>
</dbReference>
<dbReference type="InterPro" id="IPR001041">
    <property type="entry name" value="2Fe-2S_ferredoxin-type"/>
</dbReference>
<dbReference type="PANTHER" id="PTHR47354">
    <property type="entry name" value="NADH OXIDOREDUCTASE HCR"/>
    <property type="match status" value="1"/>
</dbReference>
<dbReference type="InterPro" id="IPR001433">
    <property type="entry name" value="OxRdtase_FAD/NAD-bd"/>
</dbReference>
<sequence length="348" mass="38205">MSSNNQVLIEEKINETADAVTLVLKQHDSIKNYKSGQFITLLLNIGGEKVRRSYSFSSSPETDSKPSITIKKIQDGKASTYLFNTIKAGDSLEFQQPAGIFTLDKASSESLVFIGAGSGITPLISMIKTALANKKFKKICLIYSNRNEDSVIFKKKLEELKAAYSNFEVIYTYSQPHDTSLPKGRLNQSQFIKIIEHIKDLAVAKTDYFLCGPDGMLEEVKHGLEILQVASSKIHKESFVTTNENDSVFVSVPEHAGDANEVTIMYQGSEYKFTVKPGKTILQSALDEDIDLPYSCMSGLCTACMGKCLSGKVEMGDQDGLSEKEVKNGYVLTCVGRPAVAGTVIEID</sequence>
<feature type="domain" description="FAD-binding FR-type" evidence="2">
    <location>
        <begin position="2"/>
        <end position="104"/>
    </location>
</feature>
<evidence type="ECO:0000313" key="3">
    <source>
        <dbReference type="EMBL" id="ABG58835.1"/>
    </source>
</evidence>
<dbReference type="OrthoDB" id="9789468at2"/>
<evidence type="ECO:0000313" key="4">
    <source>
        <dbReference type="Proteomes" id="UP000001822"/>
    </source>
</evidence>
<gene>
    <name evidence="3" type="primary">paaE</name>
    <name evidence="3" type="ordered locus">CHU_1564</name>
</gene>
<dbReference type="InterPro" id="IPR012675">
    <property type="entry name" value="Beta-grasp_dom_sf"/>
</dbReference>
<dbReference type="SUPFAM" id="SSF63380">
    <property type="entry name" value="Riboflavin synthase domain-like"/>
    <property type="match status" value="1"/>
</dbReference>
<dbReference type="Proteomes" id="UP000001822">
    <property type="component" value="Chromosome"/>
</dbReference>
<dbReference type="InterPro" id="IPR017938">
    <property type="entry name" value="Riboflavin_synthase-like_b-brl"/>
</dbReference>
<dbReference type="InterPro" id="IPR017927">
    <property type="entry name" value="FAD-bd_FR_type"/>
</dbReference>
<evidence type="ECO:0000259" key="1">
    <source>
        <dbReference type="PROSITE" id="PS51085"/>
    </source>
</evidence>
<dbReference type="PANTHER" id="PTHR47354:SF5">
    <property type="entry name" value="PROTEIN RFBI"/>
    <property type="match status" value="1"/>
</dbReference>
<dbReference type="CDD" id="cd06214">
    <property type="entry name" value="PA_degradation_oxidoreductase_like"/>
    <property type="match status" value="1"/>
</dbReference>
<dbReference type="Gene3D" id="3.10.20.30">
    <property type="match status" value="1"/>
</dbReference>
<dbReference type="InterPro" id="IPR001709">
    <property type="entry name" value="Flavoprot_Pyr_Nucl_cyt_Rdtase"/>
</dbReference>
<organism evidence="3 4">
    <name type="scientific">Cytophaga hutchinsonii (strain ATCC 33406 / DSM 1761 / CIP 103989 / NBRC 15051 / NCIMB 9469 / D465)</name>
    <dbReference type="NCBI Taxonomy" id="269798"/>
    <lineage>
        <taxon>Bacteria</taxon>
        <taxon>Pseudomonadati</taxon>
        <taxon>Bacteroidota</taxon>
        <taxon>Cytophagia</taxon>
        <taxon>Cytophagales</taxon>
        <taxon>Cytophagaceae</taxon>
        <taxon>Cytophaga</taxon>
    </lineage>
</organism>
<dbReference type="Pfam" id="PF00970">
    <property type="entry name" value="FAD_binding_6"/>
    <property type="match status" value="1"/>
</dbReference>